<accession>A0A0L0NUN4</accession>
<gene>
    <name evidence="1" type="ORF">QG37_05307</name>
</gene>
<reference evidence="2" key="1">
    <citation type="journal article" date="2015" name="BMC Genomics">
        <title>Draft genome of a commonly misdiagnosed multidrug resistant pathogen Candida auris.</title>
        <authorList>
            <person name="Chatterjee S."/>
            <person name="Alampalli S.V."/>
            <person name="Nageshan R.K."/>
            <person name="Chettiar S.T."/>
            <person name="Joshi S."/>
            <person name="Tatu U.S."/>
        </authorList>
    </citation>
    <scope>NUCLEOTIDE SEQUENCE [LARGE SCALE GENOMIC DNA]</scope>
    <source>
        <strain evidence="2">6684</strain>
    </source>
</reference>
<name>A0A0L0NUN4_CANAR</name>
<dbReference type="VEuPathDB" id="FungiDB:QG37_05307"/>
<dbReference type="VEuPathDB" id="FungiDB:CJJ07_000086"/>
<organism evidence="1 2">
    <name type="scientific">Candidozyma auris</name>
    <name type="common">Yeast</name>
    <name type="synonym">Candida auris</name>
    <dbReference type="NCBI Taxonomy" id="498019"/>
    <lineage>
        <taxon>Eukaryota</taxon>
        <taxon>Fungi</taxon>
        <taxon>Dikarya</taxon>
        <taxon>Ascomycota</taxon>
        <taxon>Saccharomycotina</taxon>
        <taxon>Pichiomycetes</taxon>
        <taxon>Metschnikowiaceae</taxon>
        <taxon>Candidozyma</taxon>
    </lineage>
</organism>
<proteinExistence type="predicted"/>
<dbReference type="VEuPathDB" id="FungiDB:B9J08_001617"/>
<protein>
    <submittedName>
        <fullName evidence="1">Uncharacterized protein</fullName>
    </submittedName>
</protein>
<comment type="caution">
    <text evidence="1">The sequence shown here is derived from an EMBL/GenBank/DDBJ whole genome shotgun (WGS) entry which is preliminary data.</text>
</comment>
<evidence type="ECO:0000313" key="2">
    <source>
        <dbReference type="Proteomes" id="UP000037122"/>
    </source>
</evidence>
<dbReference type="Proteomes" id="UP000037122">
    <property type="component" value="Unassembled WGS sequence"/>
</dbReference>
<dbReference type="VEuPathDB" id="FungiDB:CJI97_001693"/>
<dbReference type="VEuPathDB" id="FungiDB:CJI96_0000083"/>
<sequence length="416" mass="48417">MVPAEAVQVAKAGCKNSQSMFRRQSFAVVVANFLEKGTMEKLEATEHKNHVTSERMITQDEDSNGSDVYLPEVPLDQVPKAPFEPATIPDLPSMTLDKLAAIEGQLASEFASLSKEYVDARAARIDHLLKLIDELISAADGHDRLWTKIYNEETKHLEHMIAAPELYLLGYIPDRMSDDDLKELLSQVVAPRDLDDIRARSENLPFAHYFKKIFQPYEKQLDALRNHYDYQIKMIDNNVKQNQIIVWKRYQEDLLDQRNALIERTNHELSKLYEEYHGIRANQMAANDWDYYFKSVVPIQDMAEDEESPDVQERHKRGNIDSYYDIDNRYFKKNKIQLTKTKLDALERWQTFEAQQGARKIPQRPDVKVRLTECDGLSQDEVDDDILLIRSSRLHEKALETFQIQDDARRTKQTNK</sequence>
<dbReference type="VEuPathDB" id="FungiDB:CJJ09_001862"/>
<dbReference type="EMBL" id="LGST01000038">
    <property type="protein sequence ID" value="KND97892.1"/>
    <property type="molecule type" value="Genomic_DNA"/>
</dbReference>
<evidence type="ECO:0000313" key="1">
    <source>
        <dbReference type="EMBL" id="KND97892.1"/>
    </source>
</evidence>
<dbReference type="AlphaFoldDB" id="A0A0L0NUN4"/>